<feature type="region of interest" description="Disordered" evidence="1">
    <location>
        <begin position="92"/>
        <end position="128"/>
    </location>
</feature>
<evidence type="ECO:0000259" key="2">
    <source>
        <dbReference type="Pfam" id="PF23892"/>
    </source>
</evidence>
<gene>
    <name evidence="3" type="ORF">MED92_12571</name>
</gene>
<evidence type="ECO:0000313" key="3">
    <source>
        <dbReference type="EMBL" id="EAR59820.1"/>
    </source>
</evidence>
<dbReference type="Proteomes" id="UP000002171">
    <property type="component" value="Unassembled WGS sequence"/>
</dbReference>
<evidence type="ECO:0000256" key="1">
    <source>
        <dbReference type="SAM" id="MobiDB-lite"/>
    </source>
</evidence>
<dbReference type="InterPro" id="IPR056412">
    <property type="entry name" value="Ig_CycH"/>
</dbReference>
<organism evidence="3 4">
    <name type="scientific">Neptuniibacter caesariensis</name>
    <dbReference type="NCBI Taxonomy" id="207954"/>
    <lineage>
        <taxon>Bacteria</taxon>
        <taxon>Pseudomonadati</taxon>
        <taxon>Pseudomonadota</taxon>
        <taxon>Gammaproteobacteria</taxon>
        <taxon>Oceanospirillales</taxon>
        <taxon>Oceanospirillaceae</taxon>
        <taxon>Neptuniibacter</taxon>
    </lineage>
</organism>
<name>A0A7U8C1K4_NEPCE</name>
<comment type="caution">
    <text evidence="3">The sequence shown here is derived from an EMBL/GenBank/DDBJ whole genome shotgun (WGS) entry which is preliminary data.</text>
</comment>
<sequence>MVTNVSIAEEQSSPVFQIGVTISNKLPTERFSQNWPVHVYLTSPGSKIPLSSKTTRLDQLPFKTTLTEKDNVLPMFTLKGHKELVLVVKISSSGDPHKTGSEDYRQVSPAFEISPNDKTSLSMTLSEQ</sequence>
<dbReference type="Pfam" id="PF23892">
    <property type="entry name" value="Ig_CycH"/>
    <property type="match status" value="1"/>
</dbReference>
<feature type="compositionally biased region" description="Polar residues" evidence="1">
    <location>
        <begin position="116"/>
        <end position="128"/>
    </location>
</feature>
<proteinExistence type="predicted"/>
<keyword evidence="4" id="KW-1185">Reference proteome</keyword>
<accession>A0A7U8C1K4</accession>
<evidence type="ECO:0000313" key="4">
    <source>
        <dbReference type="Proteomes" id="UP000002171"/>
    </source>
</evidence>
<dbReference type="AlphaFoldDB" id="A0A7U8C1K4"/>
<protein>
    <recommendedName>
        <fullName evidence="2">Cytochrome c-type biogenesis protein H Ig-like domain-containing protein</fullName>
    </recommendedName>
</protein>
<feature type="compositionally biased region" description="Basic and acidic residues" evidence="1">
    <location>
        <begin position="95"/>
        <end position="105"/>
    </location>
</feature>
<reference evidence="3 4" key="1">
    <citation type="submission" date="2006-02" db="EMBL/GenBank/DDBJ databases">
        <authorList>
            <person name="Pinhassi J."/>
            <person name="Pedros-Alio C."/>
            <person name="Ferriera S."/>
            <person name="Johnson J."/>
            <person name="Kravitz S."/>
            <person name="Halpern A."/>
            <person name="Remington K."/>
            <person name="Beeson K."/>
            <person name="Tran B."/>
            <person name="Rogers Y.-H."/>
            <person name="Friedman R."/>
            <person name="Venter J.C."/>
        </authorList>
    </citation>
    <scope>NUCLEOTIDE SEQUENCE [LARGE SCALE GENOMIC DNA]</scope>
    <source>
        <strain evidence="3 4">MED92</strain>
    </source>
</reference>
<dbReference type="EMBL" id="AAOW01000031">
    <property type="protein sequence ID" value="EAR59820.1"/>
    <property type="molecule type" value="Genomic_DNA"/>
</dbReference>
<feature type="domain" description="Cytochrome c-type biogenesis protein H Ig-like" evidence="2">
    <location>
        <begin position="18"/>
        <end position="107"/>
    </location>
</feature>